<dbReference type="InterPro" id="IPR011051">
    <property type="entry name" value="RmlC_Cupin_sf"/>
</dbReference>
<sequence length="184" mass="20918">MEEISRNLGKQLKKIRHQRLLSLDDMAKLTDVSKGQLAQMEKGESNPTVSTMWKIATGLRISFSTLLQPPKEQFLKINSAEMPFVTENEGKYRVYSIIPYDPERGWELFKVEMDPGCSHKSDAHTDGVEETITAIKGQVVVETGDMSETLNVGETLVFKGHQIHQYTNTADEMTVLHFILQYKQ</sequence>
<comment type="caution">
    <text evidence="5">The sequence shown here is derived from an EMBL/GenBank/DDBJ whole genome shotgun (WGS) entry which is preliminary data.</text>
</comment>
<dbReference type="SMART" id="SM00530">
    <property type="entry name" value="HTH_XRE"/>
    <property type="match status" value="1"/>
</dbReference>
<name>A0A0M0LF50_9BACL</name>
<evidence type="ECO:0000256" key="3">
    <source>
        <dbReference type="ARBA" id="ARBA00023163"/>
    </source>
</evidence>
<evidence type="ECO:0000313" key="6">
    <source>
        <dbReference type="Proteomes" id="UP000036867"/>
    </source>
</evidence>
<dbReference type="PANTHER" id="PTHR46797:SF23">
    <property type="entry name" value="HTH-TYPE TRANSCRIPTIONAL REGULATOR SUTR"/>
    <property type="match status" value="1"/>
</dbReference>
<dbReference type="CDD" id="cd00093">
    <property type="entry name" value="HTH_XRE"/>
    <property type="match status" value="1"/>
</dbReference>
<keyword evidence="2" id="KW-0238">DNA-binding</keyword>
<dbReference type="InterPro" id="IPR010982">
    <property type="entry name" value="Lambda_DNA-bd_dom_sf"/>
</dbReference>
<evidence type="ECO:0000256" key="1">
    <source>
        <dbReference type="ARBA" id="ARBA00023015"/>
    </source>
</evidence>
<dbReference type="STRING" id="263475.AMD00_14620"/>
<accession>A0A0M0LF50</accession>
<evidence type="ECO:0000256" key="2">
    <source>
        <dbReference type="ARBA" id="ARBA00023125"/>
    </source>
</evidence>
<dbReference type="GO" id="GO:0003700">
    <property type="term" value="F:DNA-binding transcription factor activity"/>
    <property type="evidence" value="ECO:0007669"/>
    <property type="project" value="TreeGrafter"/>
</dbReference>
<dbReference type="EMBL" id="LILB01000005">
    <property type="protein sequence ID" value="KOO49576.1"/>
    <property type="molecule type" value="Genomic_DNA"/>
</dbReference>
<reference evidence="6" key="1">
    <citation type="submission" date="2015-08" db="EMBL/GenBank/DDBJ databases">
        <title>Fjat-10028 dsm 16317.</title>
        <authorList>
            <person name="Liu B."/>
            <person name="Wang J."/>
            <person name="Zhu Y."/>
            <person name="Liu G."/>
            <person name="Chen Q."/>
            <person name="Chen Z."/>
            <person name="Lan J."/>
            <person name="Che J."/>
            <person name="Ge C."/>
            <person name="Shi H."/>
            <person name="Pan Z."/>
            <person name="Liu X."/>
        </authorList>
    </citation>
    <scope>NUCLEOTIDE SEQUENCE [LARGE SCALE GENOMIC DNA]</scope>
    <source>
        <strain evidence="6">DSM 16317</strain>
    </source>
</reference>
<dbReference type="Gene3D" id="2.60.120.10">
    <property type="entry name" value="Jelly Rolls"/>
    <property type="match status" value="1"/>
</dbReference>
<dbReference type="Pfam" id="PF07883">
    <property type="entry name" value="Cupin_2"/>
    <property type="match status" value="1"/>
</dbReference>
<dbReference type="InterPro" id="IPR013096">
    <property type="entry name" value="Cupin_2"/>
</dbReference>
<dbReference type="PROSITE" id="PS50943">
    <property type="entry name" value="HTH_CROC1"/>
    <property type="match status" value="1"/>
</dbReference>
<keyword evidence="3" id="KW-0804">Transcription</keyword>
<evidence type="ECO:0000259" key="4">
    <source>
        <dbReference type="PROSITE" id="PS50943"/>
    </source>
</evidence>
<dbReference type="InterPro" id="IPR001387">
    <property type="entry name" value="Cro/C1-type_HTH"/>
</dbReference>
<dbReference type="GO" id="GO:0003677">
    <property type="term" value="F:DNA binding"/>
    <property type="evidence" value="ECO:0007669"/>
    <property type="project" value="UniProtKB-KW"/>
</dbReference>
<dbReference type="PATRIC" id="fig|263475.3.peg.4193"/>
<feature type="domain" description="HTH cro/C1-type" evidence="4">
    <location>
        <begin position="12"/>
        <end position="66"/>
    </location>
</feature>
<dbReference type="Gene3D" id="1.10.260.40">
    <property type="entry name" value="lambda repressor-like DNA-binding domains"/>
    <property type="match status" value="1"/>
</dbReference>
<organism evidence="5 6">
    <name type="scientific">Viridibacillus arvi</name>
    <dbReference type="NCBI Taxonomy" id="263475"/>
    <lineage>
        <taxon>Bacteria</taxon>
        <taxon>Bacillati</taxon>
        <taxon>Bacillota</taxon>
        <taxon>Bacilli</taxon>
        <taxon>Bacillales</taxon>
        <taxon>Caryophanaceae</taxon>
        <taxon>Viridibacillus</taxon>
    </lineage>
</organism>
<dbReference type="InterPro" id="IPR050807">
    <property type="entry name" value="TransReg_Diox_bact_type"/>
</dbReference>
<evidence type="ECO:0000313" key="5">
    <source>
        <dbReference type="EMBL" id="KOO49576.1"/>
    </source>
</evidence>
<dbReference type="InterPro" id="IPR014710">
    <property type="entry name" value="RmlC-like_jellyroll"/>
</dbReference>
<dbReference type="CDD" id="cd02209">
    <property type="entry name" value="cupin_XRE_C"/>
    <property type="match status" value="1"/>
</dbReference>
<dbReference type="Proteomes" id="UP000036867">
    <property type="component" value="Unassembled WGS sequence"/>
</dbReference>
<dbReference type="GO" id="GO:0005829">
    <property type="term" value="C:cytosol"/>
    <property type="evidence" value="ECO:0007669"/>
    <property type="project" value="TreeGrafter"/>
</dbReference>
<keyword evidence="6" id="KW-1185">Reference proteome</keyword>
<dbReference type="GeneID" id="301137332"/>
<gene>
    <name evidence="5" type="ORF">AMD00_14620</name>
</gene>
<dbReference type="RefSeq" id="WP_053417742.1">
    <property type="nucleotide sequence ID" value="NZ_LILB01000005.1"/>
</dbReference>
<proteinExistence type="predicted"/>
<dbReference type="PANTHER" id="PTHR46797">
    <property type="entry name" value="HTH-TYPE TRANSCRIPTIONAL REGULATOR"/>
    <property type="match status" value="1"/>
</dbReference>
<dbReference type="SUPFAM" id="SSF51182">
    <property type="entry name" value="RmlC-like cupins"/>
    <property type="match status" value="1"/>
</dbReference>
<dbReference type="SUPFAM" id="SSF47413">
    <property type="entry name" value="lambda repressor-like DNA-binding domains"/>
    <property type="match status" value="1"/>
</dbReference>
<protein>
    <submittedName>
        <fullName evidence="5">Transcriptional regulator</fullName>
    </submittedName>
</protein>
<keyword evidence="1" id="KW-0805">Transcription regulation</keyword>
<dbReference type="OrthoDB" id="9781521at2"/>
<dbReference type="Pfam" id="PF01381">
    <property type="entry name" value="HTH_3"/>
    <property type="match status" value="1"/>
</dbReference>
<dbReference type="AlphaFoldDB" id="A0A0M0LF50"/>